<protein>
    <submittedName>
        <fullName evidence="1">Uncharacterized protein</fullName>
    </submittedName>
</protein>
<dbReference type="Gene3D" id="2.60.40.60">
    <property type="entry name" value="Cadherins"/>
    <property type="match status" value="1"/>
</dbReference>
<gene>
    <name evidence="1" type="ORF">CTOB1V02_LOCUS330</name>
</gene>
<dbReference type="AlphaFoldDB" id="A0A7R8ZFL5"/>
<dbReference type="SUPFAM" id="SSF49313">
    <property type="entry name" value="Cadherin-like"/>
    <property type="match status" value="1"/>
</dbReference>
<dbReference type="Pfam" id="PF00028">
    <property type="entry name" value="Cadherin"/>
    <property type="match status" value="1"/>
</dbReference>
<dbReference type="GO" id="GO:0005509">
    <property type="term" value="F:calcium ion binding"/>
    <property type="evidence" value="ECO:0007669"/>
    <property type="project" value="UniProtKB-UniRule"/>
</dbReference>
<proteinExistence type="predicted"/>
<reference evidence="1" key="1">
    <citation type="submission" date="2020-11" db="EMBL/GenBank/DDBJ databases">
        <authorList>
            <person name="Tran Van P."/>
        </authorList>
    </citation>
    <scope>NUCLEOTIDE SEQUENCE</scope>
</reference>
<dbReference type="InterPro" id="IPR015919">
    <property type="entry name" value="Cadherin-like_sf"/>
</dbReference>
<dbReference type="EMBL" id="OB660045">
    <property type="protein sequence ID" value="CAD7222319.1"/>
    <property type="molecule type" value="Genomic_DNA"/>
</dbReference>
<dbReference type="GO" id="GO:0007156">
    <property type="term" value="P:homophilic cell adhesion via plasma membrane adhesion molecules"/>
    <property type="evidence" value="ECO:0007669"/>
    <property type="project" value="InterPro"/>
</dbReference>
<evidence type="ECO:0000313" key="1">
    <source>
        <dbReference type="EMBL" id="CAD7222319.1"/>
    </source>
</evidence>
<organism evidence="1">
    <name type="scientific">Cyprideis torosa</name>
    <dbReference type="NCBI Taxonomy" id="163714"/>
    <lineage>
        <taxon>Eukaryota</taxon>
        <taxon>Metazoa</taxon>
        <taxon>Ecdysozoa</taxon>
        <taxon>Arthropoda</taxon>
        <taxon>Crustacea</taxon>
        <taxon>Oligostraca</taxon>
        <taxon>Ostracoda</taxon>
        <taxon>Podocopa</taxon>
        <taxon>Podocopida</taxon>
        <taxon>Cytherocopina</taxon>
        <taxon>Cytheroidea</taxon>
        <taxon>Cytherideidae</taxon>
        <taxon>Cyprideis</taxon>
    </lineage>
</organism>
<name>A0A7R8ZFL5_9CRUS</name>
<dbReference type="PROSITE" id="PS50268">
    <property type="entry name" value="CADHERIN_2"/>
    <property type="match status" value="1"/>
</dbReference>
<dbReference type="GO" id="GO:0016020">
    <property type="term" value="C:membrane"/>
    <property type="evidence" value="ECO:0007669"/>
    <property type="project" value="InterPro"/>
</dbReference>
<dbReference type="InterPro" id="IPR002126">
    <property type="entry name" value="Cadherin-like_dom"/>
</dbReference>
<accession>A0A7R8ZFL5</accession>
<sequence>MWTAGTGVNIILNIKWILVEDAQKKKRCSTPLDTFRLGSPSAGYTGVFRNTEEGFIHGAWTEEVSATDLDTGLNGRLRYALTAGDPNRDFSIAEDSGIIRVAKAFEL</sequence>
<dbReference type="CDD" id="cd11304">
    <property type="entry name" value="Cadherin_repeat"/>
    <property type="match status" value="1"/>
</dbReference>
<dbReference type="OrthoDB" id="6602890at2759"/>